<gene>
    <name evidence="12" type="ORF">AG1IA_00057</name>
</gene>
<dbReference type="EMBL" id="AFRT01000017">
    <property type="protein sequence ID" value="ELU45915.1"/>
    <property type="molecule type" value="Genomic_DNA"/>
</dbReference>
<evidence type="ECO:0000256" key="6">
    <source>
        <dbReference type="ARBA" id="ARBA00023159"/>
    </source>
</evidence>
<dbReference type="Proteomes" id="UP000011668">
    <property type="component" value="Unassembled WGS sequence"/>
</dbReference>
<dbReference type="Gene3D" id="1.10.472.10">
    <property type="entry name" value="Cyclin-like"/>
    <property type="match status" value="2"/>
</dbReference>
<evidence type="ECO:0000259" key="11">
    <source>
        <dbReference type="SMART" id="SM00385"/>
    </source>
</evidence>
<evidence type="ECO:0000256" key="9">
    <source>
        <dbReference type="RuleBase" id="RU000383"/>
    </source>
</evidence>
<dbReference type="InterPro" id="IPR006671">
    <property type="entry name" value="Cyclin_N"/>
</dbReference>
<comment type="caution">
    <text evidence="12">The sequence shown here is derived from an EMBL/GenBank/DDBJ whole genome shotgun (WGS) entry which is preliminary data.</text>
</comment>
<accession>L8X6T6</accession>
<feature type="compositionally biased region" description="Polar residues" evidence="10">
    <location>
        <begin position="8"/>
        <end position="20"/>
    </location>
</feature>
<evidence type="ECO:0000256" key="5">
    <source>
        <dbReference type="ARBA" id="ARBA00023127"/>
    </source>
</evidence>
<keyword evidence="8" id="KW-0539">Nucleus</keyword>
<proteinExistence type="inferred from homology"/>
<comment type="similarity">
    <text evidence="2">Belongs to the cyclin family. Cyclin C subfamily.</text>
</comment>
<keyword evidence="6" id="KW-0010">Activator</keyword>
<evidence type="ECO:0000256" key="4">
    <source>
        <dbReference type="ARBA" id="ARBA00023015"/>
    </source>
</evidence>
<feature type="domain" description="Cyclin-like" evidence="11">
    <location>
        <begin position="119"/>
        <end position="216"/>
    </location>
</feature>
<dbReference type="InterPro" id="IPR013763">
    <property type="entry name" value="Cyclin-like_dom"/>
</dbReference>
<sequence>MSLAKPPRSSSETRPVSRSIGQHDRRCPGVPSLATVKVHSLCVHLDLFDEGIAWLMYRVYACDNYLPPLMISKRNTPEAAYLKYRDWVVDRATVEQARALDLQYADQTQIALIGILFANVISKLCKKLNLKQQVVATATVYFRRFYIKNSYCETDPFFVASTCCYLAAKAEEVPIHLKSVVVESRTIYSSEFDEYQYKSFPGDHSKLAEMEFYLLEDLDFDLIVFHPYRSLLALLPRYETVQESEAGELSSGSGSTASFYNDGERYWGTGEGRMEGIEDGAIQMAWFLINDTYRTDLCLIHPPWIIAVAALYLALVLHNTTRNKLTVSSKPNVNPMTGAVKYPAAAQNPYIRFLAGLNVSLPEVATVAQEMISIYALWDQLGEGSAGEAANAVADAGMKDQEAKKQKISEREVVDLLLRMRREHLDRMHPGIGQVIGDRKSG</sequence>
<protein>
    <submittedName>
        <fullName evidence="12">TFIIB domain-containing protein</fullName>
    </submittedName>
</protein>
<keyword evidence="7" id="KW-0804">Transcription</keyword>
<keyword evidence="3" id="KW-0678">Repressor</keyword>
<keyword evidence="4" id="KW-0805">Transcription regulation</keyword>
<dbReference type="SUPFAM" id="SSF47954">
    <property type="entry name" value="Cyclin-like"/>
    <property type="match status" value="2"/>
</dbReference>
<evidence type="ECO:0000256" key="10">
    <source>
        <dbReference type="SAM" id="MobiDB-lite"/>
    </source>
</evidence>
<name>L8X6T6_THACA</name>
<dbReference type="SMART" id="SM00385">
    <property type="entry name" value="CYCLIN"/>
    <property type="match status" value="1"/>
</dbReference>
<dbReference type="AlphaFoldDB" id="L8X6T6"/>
<dbReference type="GO" id="GO:0005634">
    <property type="term" value="C:nucleus"/>
    <property type="evidence" value="ECO:0007669"/>
    <property type="project" value="UniProtKB-SubCell"/>
</dbReference>
<dbReference type="STRING" id="983506.L8X6T6"/>
<evidence type="ECO:0000256" key="3">
    <source>
        <dbReference type="ARBA" id="ARBA00022491"/>
    </source>
</evidence>
<reference evidence="12 13" key="1">
    <citation type="journal article" date="2013" name="Nat. Commun.">
        <title>The evolution and pathogenic mechanisms of the rice sheath blight pathogen.</title>
        <authorList>
            <person name="Zheng A."/>
            <person name="Lin R."/>
            <person name="Xu L."/>
            <person name="Qin P."/>
            <person name="Tang C."/>
            <person name="Ai P."/>
            <person name="Zhang D."/>
            <person name="Liu Y."/>
            <person name="Sun Z."/>
            <person name="Feng H."/>
            <person name="Wang Y."/>
            <person name="Chen Y."/>
            <person name="Liang X."/>
            <person name="Fu R."/>
            <person name="Li Q."/>
            <person name="Zhang J."/>
            <person name="Yu X."/>
            <person name="Xie Z."/>
            <person name="Ding L."/>
            <person name="Guan P."/>
            <person name="Tang J."/>
            <person name="Liang Y."/>
            <person name="Wang S."/>
            <person name="Deng Q."/>
            <person name="Li S."/>
            <person name="Zhu J."/>
            <person name="Wang L."/>
            <person name="Liu H."/>
            <person name="Li P."/>
        </authorList>
    </citation>
    <scope>NUCLEOTIDE SEQUENCE [LARGE SCALE GENOMIC DNA]</scope>
    <source>
        <strain evidence="13">AG-1 IA</strain>
    </source>
</reference>
<dbReference type="OrthoDB" id="10266018at2759"/>
<dbReference type="InterPro" id="IPR036915">
    <property type="entry name" value="Cyclin-like_sf"/>
</dbReference>
<comment type="subcellular location">
    <subcellularLocation>
        <location evidence="1">Nucleus</location>
    </subcellularLocation>
</comment>
<dbReference type="GO" id="GO:0006357">
    <property type="term" value="P:regulation of transcription by RNA polymerase II"/>
    <property type="evidence" value="ECO:0007669"/>
    <property type="project" value="InterPro"/>
</dbReference>
<dbReference type="InterPro" id="IPR043198">
    <property type="entry name" value="Cyclin/Ssn8"/>
</dbReference>
<evidence type="ECO:0000256" key="8">
    <source>
        <dbReference type="ARBA" id="ARBA00023242"/>
    </source>
</evidence>
<dbReference type="OMA" id="DDGPRYW"/>
<evidence type="ECO:0000313" key="13">
    <source>
        <dbReference type="Proteomes" id="UP000011668"/>
    </source>
</evidence>
<feature type="region of interest" description="Disordered" evidence="10">
    <location>
        <begin position="1"/>
        <end position="24"/>
    </location>
</feature>
<organism evidence="12 13">
    <name type="scientific">Thanatephorus cucumeris (strain AG1-IA)</name>
    <name type="common">Rice sheath blight fungus</name>
    <name type="synonym">Rhizoctonia solani</name>
    <dbReference type="NCBI Taxonomy" id="983506"/>
    <lineage>
        <taxon>Eukaryota</taxon>
        <taxon>Fungi</taxon>
        <taxon>Dikarya</taxon>
        <taxon>Basidiomycota</taxon>
        <taxon>Agaricomycotina</taxon>
        <taxon>Agaricomycetes</taxon>
        <taxon>Cantharellales</taxon>
        <taxon>Ceratobasidiaceae</taxon>
        <taxon>Rhizoctonia</taxon>
        <taxon>Rhizoctonia solani AG-1</taxon>
    </lineage>
</organism>
<keyword evidence="5 9" id="KW-0195">Cyclin</keyword>
<evidence type="ECO:0000256" key="7">
    <source>
        <dbReference type="ARBA" id="ARBA00023163"/>
    </source>
</evidence>
<dbReference type="FunFam" id="1.10.472.10:FF:000076">
    <property type="entry name" value="RNA polymerase II holoenzyme cyclin-like subunit"/>
    <property type="match status" value="1"/>
</dbReference>
<dbReference type="PANTHER" id="PTHR10026">
    <property type="entry name" value="CYCLIN"/>
    <property type="match status" value="1"/>
</dbReference>
<dbReference type="GO" id="GO:0016538">
    <property type="term" value="F:cyclin-dependent protein serine/threonine kinase regulator activity"/>
    <property type="evidence" value="ECO:0007669"/>
    <property type="project" value="InterPro"/>
</dbReference>
<dbReference type="HOGENOM" id="CLU_034754_5_0_1"/>
<dbReference type="Pfam" id="PF00134">
    <property type="entry name" value="Cyclin_N"/>
    <property type="match status" value="1"/>
</dbReference>
<evidence type="ECO:0000313" key="12">
    <source>
        <dbReference type="EMBL" id="ELU45915.1"/>
    </source>
</evidence>
<evidence type="ECO:0000256" key="1">
    <source>
        <dbReference type="ARBA" id="ARBA00004123"/>
    </source>
</evidence>
<dbReference type="CDD" id="cd20513">
    <property type="entry name" value="CYCLIN_CCNC_rpt1"/>
    <property type="match status" value="1"/>
</dbReference>
<evidence type="ECO:0000256" key="2">
    <source>
        <dbReference type="ARBA" id="ARBA00008638"/>
    </source>
</evidence>
<keyword evidence="13" id="KW-1185">Reference proteome</keyword>